<dbReference type="Proteomes" id="UP000198211">
    <property type="component" value="Unassembled WGS sequence"/>
</dbReference>
<proteinExistence type="predicted"/>
<protein>
    <recommendedName>
        <fullName evidence="4">Bzip transcription factor</fullName>
    </recommendedName>
</protein>
<comment type="caution">
    <text evidence="2">The sequence shown here is derived from an EMBL/GenBank/DDBJ whole genome shotgun (WGS) entry which is preliminary data.</text>
</comment>
<feature type="region of interest" description="Disordered" evidence="1">
    <location>
        <begin position="22"/>
        <end position="100"/>
    </location>
</feature>
<evidence type="ECO:0008006" key="4">
    <source>
        <dbReference type="Google" id="ProtNLM"/>
    </source>
</evidence>
<evidence type="ECO:0000256" key="1">
    <source>
        <dbReference type="SAM" id="MobiDB-lite"/>
    </source>
</evidence>
<feature type="compositionally biased region" description="Low complexity" evidence="1">
    <location>
        <begin position="73"/>
        <end position="87"/>
    </location>
</feature>
<gene>
    <name evidence="2" type="ORF">PHMEG_00030300</name>
</gene>
<evidence type="ECO:0000313" key="2">
    <source>
        <dbReference type="EMBL" id="OWY98829.1"/>
    </source>
</evidence>
<reference evidence="3" key="1">
    <citation type="submission" date="2017-03" db="EMBL/GenBank/DDBJ databases">
        <title>Phytopthora megakarya and P. palmivora, two closely related causual agents of cacao black pod achieved similar genome size and gene model numbers by different mechanisms.</title>
        <authorList>
            <person name="Ali S."/>
            <person name="Shao J."/>
            <person name="Larry D.J."/>
            <person name="Kronmiller B."/>
            <person name="Shen D."/>
            <person name="Strem M.D."/>
            <person name="Melnick R.L."/>
            <person name="Guiltinan M.J."/>
            <person name="Tyler B.M."/>
            <person name="Meinhardt L.W."/>
            <person name="Bailey B.A."/>
        </authorList>
    </citation>
    <scope>NUCLEOTIDE SEQUENCE [LARGE SCALE GENOMIC DNA]</scope>
    <source>
        <strain evidence="3">zdho120</strain>
    </source>
</reference>
<feature type="compositionally biased region" description="Polar residues" evidence="1">
    <location>
        <begin position="88"/>
        <end position="100"/>
    </location>
</feature>
<accession>A0A225V356</accession>
<organism evidence="2 3">
    <name type="scientific">Phytophthora megakarya</name>
    <dbReference type="NCBI Taxonomy" id="4795"/>
    <lineage>
        <taxon>Eukaryota</taxon>
        <taxon>Sar</taxon>
        <taxon>Stramenopiles</taxon>
        <taxon>Oomycota</taxon>
        <taxon>Peronosporomycetes</taxon>
        <taxon>Peronosporales</taxon>
        <taxon>Peronosporaceae</taxon>
        <taxon>Phytophthora</taxon>
    </lineage>
</organism>
<sequence>MDACILRAPNAQQFNNTVISGVVQRSRRPNQPPHWSPQTGETRTPSPTFKTERCQPPPHGRYPPYAVGEKRTWQQSKTSDSTTSVTSFIQPTTHRQPSSQTAVVELILAEKKRIRELRRQRQIRYRKKKDDYANTLEEETHHLRAEIKKFEQRRHSVANAIPAKESIWSVATEYFRLFRFGYYASSASGNAQEDFVRANMAADAVFNGENGPQAILNNWKFISQWFDDVEFELEGLNKGGFNTLVATTTTSVTITERTLQYAFRCDTVDESTLVLQGQRIVMHGLTRFSWDPASNCVSSVIAQSDMLTPILQLLGSLEDVSCMFENALVSPAFQFKSM</sequence>
<feature type="compositionally biased region" description="Polar residues" evidence="1">
    <location>
        <begin position="36"/>
        <end position="49"/>
    </location>
</feature>
<evidence type="ECO:0000313" key="3">
    <source>
        <dbReference type="Proteomes" id="UP000198211"/>
    </source>
</evidence>
<dbReference type="OrthoDB" id="73869at2759"/>
<name>A0A225V356_9STRA</name>
<dbReference type="AlphaFoldDB" id="A0A225V356"/>
<keyword evidence="3" id="KW-1185">Reference proteome</keyword>
<dbReference type="EMBL" id="NBNE01009028">
    <property type="protein sequence ID" value="OWY98829.1"/>
    <property type="molecule type" value="Genomic_DNA"/>
</dbReference>